<dbReference type="EMBL" id="ACKY01000056">
    <property type="protein sequence ID" value="EEV88772.1"/>
    <property type="molecule type" value="Genomic_DNA"/>
</dbReference>
<dbReference type="Proteomes" id="UP000004870">
    <property type="component" value="Unassembled WGS sequence"/>
</dbReference>
<evidence type="ECO:0000256" key="2">
    <source>
        <dbReference type="ARBA" id="ARBA00023015"/>
    </source>
</evidence>
<dbReference type="PANTHER" id="PTHR30126">
    <property type="entry name" value="HTH-TYPE TRANSCRIPTIONAL REGULATOR"/>
    <property type="match status" value="1"/>
</dbReference>
<evidence type="ECO:0000313" key="6">
    <source>
        <dbReference type="EMBL" id="EEV88772.1"/>
    </source>
</evidence>
<dbReference type="PROSITE" id="PS50931">
    <property type="entry name" value="HTH_LYSR"/>
    <property type="match status" value="1"/>
</dbReference>
<dbReference type="InterPro" id="IPR036390">
    <property type="entry name" value="WH_DNA-bd_sf"/>
</dbReference>
<dbReference type="SUPFAM" id="SSF53850">
    <property type="entry name" value="Periplasmic binding protein-like II"/>
    <property type="match status" value="1"/>
</dbReference>
<keyword evidence="4" id="KW-0804">Transcription</keyword>
<feature type="domain" description="HTH lysR-type" evidence="5">
    <location>
        <begin position="19"/>
        <end position="77"/>
    </location>
</feature>
<organism evidence="6 7">
    <name type="scientific">Cardiobacterium hominis (strain ATCC 15826 / DSM 8339 / NCTC 10426 / 6573)</name>
    <dbReference type="NCBI Taxonomy" id="638300"/>
    <lineage>
        <taxon>Bacteria</taxon>
        <taxon>Pseudomonadati</taxon>
        <taxon>Pseudomonadota</taxon>
        <taxon>Gammaproteobacteria</taxon>
        <taxon>Cardiobacteriales</taxon>
        <taxon>Cardiobacteriaceae</taxon>
        <taxon>Cardiobacterium</taxon>
    </lineage>
</organism>
<proteinExistence type="inferred from homology"/>
<dbReference type="Gene3D" id="3.40.190.10">
    <property type="entry name" value="Periplasmic binding protein-like II"/>
    <property type="match status" value="2"/>
</dbReference>
<accession>C8N999</accession>
<name>C8N999_CARH6</name>
<dbReference type="AlphaFoldDB" id="C8N999"/>
<reference evidence="6 7" key="1">
    <citation type="submission" date="2009-08" db="EMBL/GenBank/DDBJ databases">
        <authorList>
            <person name="Qin X."/>
            <person name="Bachman B."/>
            <person name="Battles P."/>
            <person name="Bell A."/>
            <person name="Bess C."/>
            <person name="Bickham C."/>
            <person name="Chaboub L."/>
            <person name="Chen D."/>
            <person name="Coyle M."/>
            <person name="Deiros D.R."/>
            <person name="Dinh H."/>
            <person name="Forbes L."/>
            <person name="Fowler G."/>
            <person name="Francisco L."/>
            <person name="Fu Q."/>
            <person name="Gubbala S."/>
            <person name="Hale W."/>
            <person name="Han Y."/>
            <person name="Hemphill L."/>
            <person name="Highlander S.K."/>
            <person name="Hirani K."/>
            <person name="Hogues M."/>
            <person name="Jackson L."/>
            <person name="Jakkamsetti A."/>
            <person name="Javaid M."/>
            <person name="Jiang H."/>
            <person name="Korchina V."/>
            <person name="Kovar C."/>
            <person name="Lara F."/>
            <person name="Lee S."/>
            <person name="Mata R."/>
            <person name="Mathew T."/>
            <person name="Moen C."/>
            <person name="Morales K."/>
            <person name="Munidasa M."/>
            <person name="Nazareth L."/>
            <person name="Ngo R."/>
            <person name="Nguyen L."/>
            <person name="Okwuonu G."/>
            <person name="Ongeri F."/>
            <person name="Patil S."/>
            <person name="Petrosino J."/>
            <person name="Pham C."/>
            <person name="Pham P."/>
            <person name="Pu L.-L."/>
            <person name="Puazo M."/>
            <person name="Raj R."/>
            <person name="Reid J."/>
            <person name="Rouhana J."/>
            <person name="Saada N."/>
            <person name="Shang Y."/>
            <person name="Simmons D."/>
            <person name="Thornton R."/>
            <person name="Warren J."/>
            <person name="Weissenberger G."/>
            <person name="Zhang J."/>
            <person name="Zhang L."/>
            <person name="Zhou C."/>
            <person name="Zhu D."/>
            <person name="Muzny D."/>
            <person name="Worley K."/>
            <person name="Gibbs R."/>
        </authorList>
    </citation>
    <scope>NUCLEOTIDE SEQUENCE [LARGE SCALE GENOMIC DNA]</scope>
    <source>
        <strain evidence="7">ATCC 15826 / DSM 8339 / NCTC 10426 / 6573</strain>
    </source>
</reference>
<dbReference type="InterPro" id="IPR036388">
    <property type="entry name" value="WH-like_DNA-bd_sf"/>
</dbReference>
<comment type="caution">
    <text evidence="6">The sequence shown here is derived from an EMBL/GenBank/DDBJ whole genome shotgun (WGS) entry which is preliminary data.</text>
</comment>
<keyword evidence="2" id="KW-0805">Transcription regulation</keyword>
<dbReference type="Gene3D" id="1.10.10.10">
    <property type="entry name" value="Winged helix-like DNA-binding domain superfamily/Winged helix DNA-binding domain"/>
    <property type="match status" value="1"/>
</dbReference>
<evidence type="ECO:0000256" key="3">
    <source>
        <dbReference type="ARBA" id="ARBA00023125"/>
    </source>
</evidence>
<evidence type="ECO:0000313" key="7">
    <source>
        <dbReference type="Proteomes" id="UP000004870"/>
    </source>
</evidence>
<dbReference type="Pfam" id="PF00126">
    <property type="entry name" value="HTH_1"/>
    <property type="match status" value="1"/>
</dbReference>
<protein>
    <submittedName>
        <fullName evidence="6">Transcriptional regulator CysB</fullName>
    </submittedName>
</protein>
<dbReference type="GO" id="GO:0019344">
    <property type="term" value="P:cysteine biosynthetic process"/>
    <property type="evidence" value="ECO:0007669"/>
    <property type="project" value="TreeGrafter"/>
</dbReference>
<dbReference type="PRINTS" id="PR00039">
    <property type="entry name" value="HTHLYSR"/>
</dbReference>
<dbReference type="Pfam" id="PF03466">
    <property type="entry name" value="LysR_substrate"/>
    <property type="match status" value="1"/>
</dbReference>
<dbReference type="STRING" id="2718.CHUV0807_2394"/>
<dbReference type="InterPro" id="IPR005119">
    <property type="entry name" value="LysR_subst-bd"/>
</dbReference>
<keyword evidence="7" id="KW-1185">Reference proteome</keyword>
<evidence type="ECO:0000256" key="4">
    <source>
        <dbReference type="ARBA" id="ARBA00023163"/>
    </source>
</evidence>
<sequence length="340" mass="38145">MVLVRLAHGVARFFRILGMKLKQLQCIAAVVQSNFSVTAAAEKLHLSQPAVSKQIKLAEELLGLPVFRRNSKALVGLTEVGEAMMPDIERIMVSMEHILQLSQHHNMFALTQLSIATTHTLAHNRLVQILPAIQHEYPQLPMNIIEGTNAQVLQMVQERDADFAWFSASDLTPYNPLLRGVFMLPAESWSAVAIVPQGHEMTKKPFEGLTSLAPYPLITYITSHKEPSALAKAMAGRGLSARVVLTARNAEMIKNYVRQGLGVGVIADMAFDAERDSDLAMFPLDRWMPLFNTYLVWHNDMRLRSYHYDFIDRIVPGATREAVEQYVQRQQSSSDPGWAI</sequence>
<dbReference type="InterPro" id="IPR000847">
    <property type="entry name" value="LysR_HTH_N"/>
</dbReference>
<dbReference type="GO" id="GO:0000976">
    <property type="term" value="F:transcription cis-regulatory region binding"/>
    <property type="evidence" value="ECO:0007669"/>
    <property type="project" value="TreeGrafter"/>
</dbReference>
<dbReference type="SUPFAM" id="SSF46785">
    <property type="entry name" value="Winged helix' DNA-binding domain"/>
    <property type="match status" value="1"/>
</dbReference>
<comment type="similarity">
    <text evidence="1">Belongs to the LysR transcriptional regulatory family.</text>
</comment>
<evidence type="ECO:0000259" key="5">
    <source>
        <dbReference type="PROSITE" id="PS50931"/>
    </source>
</evidence>
<evidence type="ECO:0000256" key="1">
    <source>
        <dbReference type="ARBA" id="ARBA00009437"/>
    </source>
</evidence>
<keyword evidence="3" id="KW-0238">DNA-binding</keyword>
<dbReference type="PANTHER" id="PTHR30126:SF6">
    <property type="entry name" value="HTH-TYPE TRANSCRIPTIONAL REGULATOR CYSB-RELATED"/>
    <property type="match status" value="1"/>
</dbReference>
<dbReference type="GO" id="GO:0003700">
    <property type="term" value="F:DNA-binding transcription factor activity"/>
    <property type="evidence" value="ECO:0007669"/>
    <property type="project" value="InterPro"/>
</dbReference>
<dbReference type="HOGENOM" id="CLU_039613_6_2_6"/>
<gene>
    <name evidence="6" type="primary">cysB</name>
    <name evidence="6" type="ORF">HMPREF0198_1077</name>
</gene>